<dbReference type="AlphaFoldDB" id="A0A139H914"/>
<keyword evidence="3" id="KW-1185">Reference proteome</keyword>
<evidence type="ECO:0000313" key="2">
    <source>
        <dbReference type="EMBL" id="KXS98942.1"/>
    </source>
</evidence>
<dbReference type="OrthoDB" id="3649543at2759"/>
<dbReference type="EMBL" id="LFZO01000730">
    <property type="protein sequence ID" value="KXS98942.1"/>
    <property type="molecule type" value="Genomic_DNA"/>
</dbReference>
<evidence type="ECO:0000313" key="3">
    <source>
        <dbReference type="Proteomes" id="UP000073492"/>
    </source>
</evidence>
<accession>A0A139H914</accession>
<evidence type="ECO:0000256" key="1">
    <source>
        <dbReference type="SAM" id="MobiDB-lite"/>
    </source>
</evidence>
<comment type="caution">
    <text evidence="2">The sequence shown here is derived from an EMBL/GenBank/DDBJ whole genome shotgun (WGS) entry which is preliminary data.</text>
</comment>
<dbReference type="Proteomes" id="UP000073492">
    <property type="component" value="Unassembled WGS sequence"/>
</dbReference>
<protein>
    <submittedName>
        <fullName evidence="2">Uncharacterized protein</fullName>
    </submittedName>
</protein>
<proteinExistence type="predicted"/>
<sequence>MSYPTPFDSPQGYIADPRFQSQQDTVSKHDPLAKINGRFKKLQRSVLAWLAEQEKHIALLREANDDMPGDTVRQDRCIERIEEENKNLTEVLNQFEDAHTDLLNTIKIGAAGRPQSGPAQDYGTATATANESHETFEHHETPEYHKPFDYTEEGSSRRINNAGVGSSYVTKQGHGTAIAAIPQLVERHSMDVVEGMTQKDEEHILAATKPLESDRINGGNADYIKARLAWSDDIGVGSFIGPHTQIKGYGKPAIDTNGRLTRDVYFACQPGLHCQASCHNQQKATYIPHEFTIAIDAIDTVEKLLVFGVHRGVCIFCNNNLGLYDYNPMDYCRCKQDRCPPCLSLWAASLLRKSNELLANMGKNSCKYCGSWKNTEQYLLCCMCKLPVREA</sequence>
<feature type="compositionally biased region" description="Basic and acidic residues" evidence="1">
    <location>
        <begin position="131"/>
        <end position="149"/>
    </location>
</feature>
<feature type="region of interest" description="Disordered" evidence="1">
    <location>
        <begin position="111"/>
        <end position="157"/>
    </location>
</feature>
<organism evidence="2 3">
    <name type="scientific">Pseudocercospora musae</name>
    <dbReference type="NCBI Taxonomy" id="113226"/>
    <lineage>
        <taxon>Eukaryota</taxon>
        <taxon>Fungi</taxon>
        <taxon>Dikarya</taxon>
        <taxon>Ascomycota</taxon>
        <taxon>Pezizomycotina</taxon>
        <taxon>Dothideomycetes</taxon>
        <taxon>Dothideomycetidae</taxon>
        <taxon>Mycosphaerellales</taxon>
        <taxon>Mycosphaerellaceae</taxon>
        <taxon>Pseudocercospora</taxon>
    </lineage>
</organism>
<gene>
    <name evidence="2" type="ORF">AC579_6732</name>
</gene>
<name>A0A139H914_9PEZI</name>
<reference evidence="2 3" key="1">
    <citation type="submission" date="2015-07" db="EMBL/GenBank/DDBJ databases">
        <title>Comparative genomics of the Sigatoka disease complex on banana suggests a link between parallel evolutionary changes in Pseudocercospora fijiensis and Pseudocercospora eumusae and increased virulence on the banana host.</title>
        <authorList>
            <person name="Chang T.-C."/>
            <person name="Salvucci A."/>
            <person name="Crous P.W."/>
            <person name="Stergiopoulos I."/>
        </authorList>
    </citation>
    <scope>NUCLEOTIDE SEQUENCE [LARGE SCALE GENOMIC DNA]</scope>
    <source>
        <strain evidence="2 3">CBS 116634</strain>
    </source>
</reference>